<organism evidence="2">
    <name type="scientific">mine drainage metagenome</name>
    <dbReference type="NCBI Taxonomy" id="410659"/>
    <lineage>
        <taxon>unclassified sequences</taxon>
        <taxon>metagenomes</taxon>
        <taxon>ecological metagenomes</taxon>
    </lineage>
</organism>
<evidence type="ECO:0000259" key="1">
    <source>
        <dbReference type="Pfam" id="PF01118"/>
    </source>
</evidence>
<dbReference type="InterPro" id="IPR036291">
    <property type="entry name" value="NAD(P)-bd_dom_sf"/>
</dbReference>
<reference evidence="2" key="2">
    <citation type="journal article" date="2014" name="ISME J.">
        <title>Microbial stratification in low pH oxic and suboxic macroscopic growths along an acid mine drainage.</title>
        <authorList>
            <person name="Mendez-Garcia C."/>
            <person name="Mesa V."/>
            <person name="Sprenger R.R."/>
            <person name="Richter M."/>
            <person name="Diez M.S."/>
            <person name="Solano J."/>
            <person name="Bargiela R."/>
            <person name="Golyshina O.V."/>
            <person name="Manteca A."/>
            <person name="Ramos J.L."/>
            <person name="Gallego J.R."/>
            <person name="Llorente I."/>
            <person name="Martins Dos Santos V.A."/>
            <person name="Jensen O.N."/>
            <person name="Pelaez A.I."/>
            <person name="Sanchez J."/>
            <person name="Ferrer M."/>
        </authorList>
    </citation>
    <scope>NUCLEOTIDE SEQUENCE</scope>
</reference>
<dbReference type="InterPro" id="IPR000534">
    <property type="entry name" value="Semialdehyde_DH_NAD-bd"/>
</dbReference>
<dbReference type="Pfam" id="PF01118">
    <property type="entry name" value="Semialdhyde_dh"/>
    <property type="match status" value="1"/>
</dbReference>
<comment type="caution">
    <text evidence="2">The sequence shown here is derived from an EMBL/GenBank/DDBJ whole genome shotgun (WGS) entry which is preliminary data.</text>
</comment>
<dbReference type="GO" id="GO:0016620">
    <property type="term" value="F:oxidoreductase activity, acting on the aldehyde or oxo group of donors, NAD or NADP as acceptor"/>
    <property type="evidence" value="ECO:0007669"/>
    <property type="project" value="InterPro"/>
</dbReference>
<sequence>MTSNDSMSASQARKRIGLIGARGYTGAELIRLLAAHPRLELAFVSSRELDGQRVAD</sequence>
<feature type="domain" description="Semialdehyde dehydrogenase NAD-binding" evidence="1">
    <location>
        <begin position="15"/>
        <end position="55"/>
    </location>
</feature>
<protein>
    <submittedName>
        <fullName evidence="2">Semialdehyde dehydrogenase, NAD-binding domain protein</fullName>
    </submittedName>
</protein>
<accession>T0Z9Y8</accession>
<gene>
    <name evidence="2" type="ORF">B1A_21841</name>
</gene>
<dbReference type="SUPFAM" id="SSF51735">
    <property type="entry name" value="NAD(P)-binding Rossmann-fold domains"/>
    <property type="match status" value="1"/>
</dbReference>
<feature type="non-terminal residue" evidence="2">
    <location>
        <position position="56"/>
    </location>
</feature>
<dbReference type="GO" id="GO:0051287">
    <property type="term" value="F:NAD binding"/>
    <property type="evidence" value="ECO:0007669"/>
    <property type="project" value="InterPro"/>
</dbReference>
<proteinExistence type="predicted"/>
<dbReference type="AlphaFoldDB" id="T0Z9Y8"/>
<dbReference type="Gene3D" id="3.40.50.720">
    <property type="entry name" value="NAD(P)-binding Rossmann-like Domain"/>
    <property type="match status" value="1"/>
</dbReference>
<reference evidence="2" key="1">
    <citation type="submission" date="2013-08" db="EMBL/GenBank/DDBJ databases">
        <authorList>
            <person name="Mendez C."/>
            <person name="Richter M."/>
            <person name="Ferrer M."/>
            <person name="Sanchez J."/>
        </authorList>
    </citation>
    <scope>NUCLEOTIDE SEQUENCE</scope>
</reference>
<evidence type="ECO:0000313" key="2">
    <source>
        <dbReference type="EMBL" id="EQD26575.1"/>
    </source>
</evidence>
<name>T0Z9Y8_9ZZZZ</name>
<dbReference type="EMBL" id="AUZX01016142">
    <property type="protein sequence ID" value="EQD26575.1"/>
    <property type="molecule type" value="Genomic_DNA"/>
</dbReference>